<gene>
    <name evidence="2" type="ORF">BG61_25340</name>
</gene>
<sequence length="80" mass="8724">MAGFCTGLASMMPNETVIAARAPTTPRTPAAWRAYARMRRSALYVAQGRVNPHGRQEPLVPSQVVPPRPGRPLSAFPVHF</sequence>
<evidence type="ECO:0000313" key="2">
    <source>
        <dbReference type="EMBL" id="KDR44091.1"/>
    </source>
</evidence>
<reference evidence="2 3" key="1">
    <citation type="submission" date="2014-03" db="EMBL/GenBank/DDBJ databases">
        <title>Draft Genome Sequences of Four Burkholderia Strains.</title>
        <authorList>
            <person name="Liu X.Y."/>
            <person name="Li C.X."/>
            <person name="Xu J.H."/>
        </authorList>
    </citation>
    <scope>NUCLEOTIDE SEQUENCE [LARGE SCALE GENOMIC DNA]</scope>
    <source>
        <strain evidence="2 3">DSM 50014</strain>
    </source>
</reference>
<proteinExistence type="predicted"/>
<organism evidence="2 3">
    <name type="scientific">Caballeronia glathei</name>
    <dbReference type="NCBI Taxonomy" id="60547"/>
    <lineage>
        <taxon>Bacteria</taxon>
        <taxon>Pseudomonadati</taxon>
        <taxon>Pseudomonadota</taxon>
        <taxon>Betaproteobacteria</taxon>
        <taxon>Burkholderiales</taxon>
        <taxon>Burkholderiaceae</taxon>
        <taxon>Caballeronia</taxon>
    </lineage>
</organism>
<comment type="caution">
    <text evidence="2">The sequence shown here is derived from an EMBL/GenBank/DDBJ whole genome shotgun (WGS) entry which is preliminary data.</text>
</comment>
<dbReference type="Proteomes" id="UP000027466">
    <property type="component" value="Unassembled WGS sequence"/>
</dbReference>
<dbReference type="STRING" id="60547.GCA_000751215_01911"/>
<evidence type="ECO:0000256" key="1">
    <source>
        <dbReference type="SAM" id="MobiDB-lite"/>
    </source>
</evidence>
<evidence type="ECO:0000313" key="3">
    <source>
        <dbReference type="Proteomes" id="UP000027466"/>
    </source>
</evidence>
<keyword evidence="3" id="KW-1185">Reference proteome</keyword>
<feature type="region of interest" description="Disordered" evidence="1">
    <location>
        <begin position="49"/>
        <end position="80"/>
    </location>
</feature>
<accession>A0A069Q2U5</accession>
<dbReference type="EMBL" id="JFHC01000004">
    <property type="protein sequence ID" value="KDR44091.1"/>
    <property type="molecule type" value="Genomic_DNA"/>
</dbReference>
<dbReference type="AlphaFoldDB" id="A0A069Q2U5"/>
<protein>
    <submittedName>
        <fullName evidence="2">Uncharacterized protein</fullName>
    </submittedName>
</protein>
<name>A0A069Q2U5_9BURK</name>